<dbReference type="SMART" id="SM00955">
    <property type="entry name" value="RNB"/>
    <property type="match status" value="1"/>
</dbReference>
<evidence type="ECO:0000313" key="4">
    <source>
        <dbReference type="Proteomes" id="UP000669133"/>
    </source>
</evidence>
<gene>
    <name evidence="3" type="ORF">I9W82_001268</name>
</gene>
<dbReference type="RefSeq" id="XP_067551289.1">
    <property type="nucleotide sequence ID" value="XM_067689994.1"/>
</dbReference>
<feature type="compositionally biased region" description="Polar residues" evidence="1">
    <location>
        <begin position="90"/>
        <end position="100"/>
    </location>
</feature>
<dbReference type="OrthoDB" id="2285229at2759"/>
<dbReference type="Pfam" id="PF00773">
    <property type="entry name" value="RNB"/>
    <property type="match status" value="1"/>
</dbReference>
<accession>A0A8H7ZI55</accession>
<dbReference type="AlphaFoldDB" id="A0A8H7ZI55"/>
<proteinExistence type="predicted"/>
<feature type="region of interest" description="Disordered" evidence="1">
    <location>
        <begin position="37"/>
        <end position="151"/>
    </location>
</feature>
<feature type="compositionally biased region" description="Polar residues" evidence="1">
    <location>
        <begin position="59"/>
        <end position="81"/>
    </location>
</feature>
<keyword evidence="4" id="KW-1185">Reference proteome</keyword>
<dbReference type="GO" id="GO:0000175">
    <property type="term" value="F:3'-5'-RNA exonuclease activity"/>
    <property type="evidence" value="ECO:0007669"/>
    <property type="project" value="TreeGrafter"/>
</dbReference>
<dbReference type="EMBL" id="JAEOAQ010000001">
    <property type="protein sequence ID" value="KAG5422173.1"/>
    <property type="molecule type" value="Genomic_DNA"/>
</dbReference>
<dbReference type="InterPro" id="IPR012340">
    <property type="entry name" value="NA-bd_OB-fold"/>
</dbReference>
<organism evidence="3 4">
    <name type="scientific">Candida metapsilosis</name>
    <dbReference type="NCBI Taxonomy" id="273372"/>
    <lineage>
        <taxon>Eukaryota</taxon>
        <taxon>Fungi</taxon>
        <taxon>Dikarya</taxon>
        <taxon>Ascomycota</taxon>
        <taxon>Saccharomycotina</taxon>
        <taxon>Pichiomycetes</taxon>
        <taxon>Debaryomycetaceae</taxon>
        <taxon>Candida/Lodderomyces clade</taxon>
        <taxon>Candida</taxon>
    </lineage>
</organism>
<dbReference type="GO" id="GO:0006402">
    <property type="term" value="P:mRNA catabolic process"/>
    <property type="evidence" value="ECO:0007669"/>
    <property type="project" value="TreeGrafter"/>
</dbReference>
<dbReference type="PANTHER" id="PTHR23355">
    <property type="entry name" value="RIBONUCLEASE"/>
    <property type="match status" value="1"/>
</dbReference>
<dbReference type="GeneID" id="93649897"/>
<feature type="domain" description="RNB" evidence="2">
    <location>
        <begin position="681"/>
        <end position="1039"/>
    </location>
</feature>
<dbReference type="Proteomes" id="UP000669133">
    <property type="component" value="Unassembled WGS sequence"/>
</dbReference>
<evidence type="ECO:0000313" key="3">
    <source>
        <dbReference type="EMBL" id="KAG5422173.1"/>
    </source>
</evidence>
<sequence length="1166" mass="132095">MLHYNNAACVMAKGVSRTRYLHNCACLRRRYVEYKSSLSDKKGTQEKDDKVGHKIPSSKRYTPSWKSTNTSSGEAKTSKFQKSYKKTQGDKFNSNGTSKFAKSDQEPKDPSEVDFSSLKSFIQKGQELARADGPNEEQKSNVEPKPAQSNPAIDFTKLAGIIKSKKKYFDIEQPDFNLDRPNKEILASIRSRSELSKKLQYRDPSNLWKGKVAKFNELKSFFKQLPKRVKINGSIMNDPVRVGDLVTFGTESLRLYIVAETPKSFDSRVATFLSDKGEIVFSSFSNISYRIPQAIPEKYIEIIQNFVCEEQKYLDNPPVGIPDLNFTRSTKSLPLEMQKGRETDGSHELEGEVSEYDSNDLVISQASSQLLTNSNVQTYIIPNAARELYHSALTEISNTAFRKVHDTNMKLEGLHRMLQNDETGEINAPRSISIFEILAKLNTKHETGRLMHVACLGTLPGQSINYDSRDFPAGDYLSVLFALKKQSRLWTVQRDKASFSPTKVIIWPLAQVSHEDRVIEALKGKKLEQIAQYCVGKLVGKANTEEPLLYNSVVCMLKEYVNGKFENDPLVSTTIVSLLRRMDKLLEAEGEMIPDDLYKFEYSFGKAYDLLTRLNEGVNINPVRWSAESNLPGEGISVKADLQESYFQYFDKVYELPEKDDIAQRTIAENLYQEDPLKEMRVDMREVPVYCIDDPTAHEIDDGISIHEEGDKYVVSIHIAEPSSYIKPDSVVGSIAFEKSSTTYLPEAVFPMLPQIVSKLAGLGKDSVDTRTFVVQYSLKKSDVDGYISGKLKDSQYSPEVSLLSKIEKDVYDSSEVKFAVAKRFRQGFTYEAVNNLLQDDDNISKYRESSVSGDADFDNLIKLQHISSILWGIRESNNAYTSGQNKKLTVGPYSGTFDGSKEGTYKLRLPNSDQQIAISPESTNYVSTQLVTENMIIANHLTAKFAADKGIQILYRTLDPKFNQELLEEYKRLIQSESMDINQETLLNLYAFLTRGIISDKPDKHFMMGLNMYTNISSPLRRFIDMINQWKFQDYFLGRTTVSDDCIGGIVSRLNARNDIVRGLQRQSITFWQLLFLKIFNEQNDGNLAEKLGLKLSLRSNPKKGMTVAVNLQTFSSVNAHVEVSQELLEDVESGELTVGGFFNNSKLHLKKIDVIENQLVFEYK</sequence>
<dbReference type="InterPro" id="IPR001900">
    <property type="entry name" value="RNase_II/R"/>
</dbReference>
<reference evidence="3 4" key="1">
    <citation type="submission" date="2020-12" db="EMBL/GenBank/DDBJ databases">
        <title>Effect of drift, selection, and recombination on the evolution of hybrid genomes in Candida yeast pathogens.</title>
        <authorList>
            <person name="Mixao V."/>
            <person name="Ksiezopolska E."/>
            <person name="Saus E."/>
            <person name="Boekhout T."/>
            <person name="Gacser A."/>
            <person name="Gabaldon T."/>
        </authorList>
    </citation>
    <scope>NUCLEOTIDE SEQUENCE [LARGE SCALE GENOMIC DNA]</scope>
    <source>
        <strain evidence="3 4">BP57</strain>
    </source>
</reference>
<evidence type="ECO:0000259" key="2">
    <source>
        <dbReference type="SMART" id="SM00955"/>
    </source>
</evidence>
<protein>
    <submittedName>
        <fullName evidence="3">MSU1</fullName>
    </submittedName>
</protein>
<comment type="caution">
    <text evidence="3">The sequence shown here is derived from an EMBL/GenBank/DDBJ whole genome shotgun (WGS) entry which is preliminary data.</text>
</comment>
<name>A0A8H7ZI55_9ASCO</name>
<dbReference type="GO" id="GO:0000932">
    <property type="term" value="C:P-body"/>
    <property type="evidence" value="ECO:0007669"/>
    <property type="project" value="TreeGrafter"/>
</dbReference>
<evidence type="ECO:0000256" key="1">
    <source>
        <dbReference type="SAM" id="MobiDB-lite"/>
    </source>
</evidence>
<dbReference type="PANTHER" id="PTHR23355:SF9">
    <property type="entry name" value="DIS3-LIKE EXONUCLEASE 2"/>
    <property type="match status" value="1"/>
</dbReference>
<dbReference type="GO" id="GO:0003723">
    <property type="term" value="F:RNA binding"/>
    <property type="evidence" value="ECO:0007669"/>
    <property type="project" value="InterPro"/>
</dbReference>
<feature type="compositionally biased region" description="Basic and acidic residues" evidence="1">
    <location>
        <begin position="101"/>
        <end position="111"/>
    </location>
</feature>
<dbReference type="InterPro" id="IPR050180">
    <property type="entry name" value="RNR_Ribonuclease"/>
</dbReference>
<feature type="compositionally biased region" description="Basic and acidic residues" evidence="1">
    <location>
        <begin position="37"/>
        <end position="52"/>
    </location>
</feature>
<dbReference type="SUPFAM" id="SSF50249">
    <property type="entry name" value="Nucleic acid-binding proteins"/>
    <property type="match status" value="1"/>
</dbReference>